<dbReference type="AlphaFoldDB" id="A0A176Z4M4"/>
<name>A0A176Z4M4_9BRAD</name>
<dbReference type="EMBL" id="LSEF01000064">
    <property type="protein sequence ID" value="OAF15114.1"/>
    <property type="molecule type" value="Genomic_DNA"/>
</dbReference>
<dbReference type="Gene3D" id="3.40.390.70">
    <property type="match status" value="1"/>
</dbReference>
<proteinExistence type="predicted"/>
<dbReference type="GeneID" id="32581964"/>
<accession>A0A176Z4M4</accession>
<dbReference type="Pfam" id="PF15887">
    <property type="entry name" value="Peptidase_Mx"/>
    <property type="match status" value="1"/>
</dbReference>
<protein>
    <recommendedName>
        <fullName evidence="3">Zinc-binding metallo-peptidase</fullName>
    </recommendedName>
</protein>
<evidence type="ECO:0000313" key="1">
    <source>
        <dbReference type="EMBL" id="OAF15114.1"/>
    </source>
</evidence>
<evidence type="ECO:0000313" key="2">
    <source>
        <dbReference type="Proteomes" id="UP000077173"/>
    </source>
</evidence>
<sequence>MPRWKYPWEKLSDQQLLQHRLSSLRVTVEGTWLEDCVHTLYEELDERGIRLRPHTWISSEWFSPANVPGIAIPFYLAHPRLMKLENRMMLDVEGGTWSECMAILRHEAGHALQHGYQLQRRRRWQQLFGPSSKHYPRYYRPNPASRRYVQHLRLWYAQSHPDEDFAETFAVWLRPRSNWRTRYAGWPALKKLEYVDELMAEIAGKRPLLTTRERVDPLRILNQTLGEHYQKKQAFYAFTPPKTYDRDLSRLFSTDPRHRRAQAASSFIRRHRAQIRRLVARWTGENQLTLDAVLDDMISRCRELDLRAVGPERRLVMDFTVLLTAKTMHALFGPSRRKWIAL</sequence>
<dbReference type="InterPro" id="IPR031321">
    <property type="entry name" value="UCP012641"/>
</dbReference>
<evidence type="ECO:0008006" key="3">
    <source>
        <dbReference type="Google" id="ProtNLM"/>
    </source>
</evidence>
<keyword evidence="2" id="KW-1185">Reference proteome</keyword>
<organism evidence="1 2">
    <name type="scientific">Bradyrhizobium neotropicale</name>
    <dbReference type="NCBI Taxonomy" id="1497615"/>
    <lineage>
        <taxon>Bacteria</taxon>
        <taxon>Pseudomonadati</taxon>
        <taxon>Pseudomonadota</taxon>
        <taxon>Alphaproteobacteria</taxon>
        <taxon>Hyphomicrobiales</taxon>
        <taxon>Nitrobacteraceae</taxon>
        <taxon>Bradyrhizobium</taxon>
    </lineage>
</organism>
<gene>
    <name evidence="1" type="ORF">AXW67_17335</name>
</gene>
<dbReference type="RefSeq" id="WP_063679675.1">
    <property type="nucleotide sequence ID" value="NZ_LSEF01000064.1"/>
</dbReference>
<comment type="caution">
    <text evidence="1">The sequence shown here is derived from an EMBL/GenBank/DDBJ whole genome shotgun (WGS) entry which is preliminary data.</text>
</comment>
<dbReference type="Proteomes" id="UP000077173">
    <property type="component" value="Unassembled WGS sequence"/>
</dbReference>
<reference evidence="1 2" key="1">
    <citation type="submission" date="2016-02" db="EMBL/GenBank/DDBJ databases">
        <title>Draft genome sequence of the strain BR 10247T Bradyrhizobium neotropicale isolated from nodules of Centrolobium paraense.</title>
        <authorList>
            <person name="Simoes-Araujo J.L."/>
            <person name="Barauna A.C."/>
            <person name="Silva K."/>
            <person name="Zilli J.E."/>
        </authorList>
    </citation>
    <scope>NUCLEOTIDE SEQUENCE [LARGE SCALE GENOMIC DNA]</scope>
    <source>
        <strain evidence="1 2">BR 10247</strain>
    </source>
</reference>